<comment type="similarity">
    <text evidence="2 13">Belongs to the sodium:solute symporter (SSF) (TC 2.A.21) family.</text>
</comment>
<accession>A0A1I1HBU3</accession>
<comment type="subcellular location">
    <subcellularLocation>
        <location evidence="1">Cell membrane</location>
        <topology evidence="1">Multi-pass membrane protein</topology>
    </subcellularLocation>
</comment>
<dbReference type="GO" id="GO:0015293">
    <property type="term" value="F:symporter activity"/>
    <property type="evidence" value="ECO:0007669"/>
    <property type="project" value="TreeGrafter"/>
</dbReference>
<dbReference type="Gene3D" id="1.20.1730.10">
    <property type="entry name" value="Sodium/glucose cotransporter"/>
    <property type="match status" value="1"/>
</dbReference>
<keyword evidence="10" id="KW-0325">Glycoprotein</keyword>
<dbReference type="GO" id="GO:0098660">
    <property type="term" value="P:inorganic ion transmembrane transport"/>
    <property type="evidence" value="ECO:0007669"/>
    <property type="project" value="UniProtKB-ARBA"/>
</dbReference>
<evidence type="ECO:0000313" key="15">
    <source>
        <dbReference type="EMBL" id="SFC19458.1"/>
    </source>
</evidence>
<evidence type="ECO:0000256" key="11">
    <source>
        <dbReference type="ARBA" id="ARBA00023201"/>
    </source>
</evidence>
<dbReference type="InterPro" id="IPR051163">
    <property type="entry name" value="Sodium:Solute_Symporter_SSF"/>
</dbReference>
<keyword evidence="8" id="KW-0406">Ion transport</keyword>
<keyword evidence="9 14" id="KW-0472">Membrane</keyword>
<evidence type="ECO:0000256" key="7">
    <source>
        <dbReference type="ARBA" id="ARBA00023053"/>
    </source>
</evidence>
<dbReference type="EMBL" id="FOLL01000006">
    <property type="protein sequence ID" value="SFC19458.1"/>
    <property type="molecule type" value="Genomic_DNA"/>
</dbReference>
<evidence type="ECO:0000256" key="13">
    <source>
        <dbReference type="RuleBase" id="RU362091"/>
    </source>
</evidence>
<keyword evidence="5 14" id="KW-0812">Transmembrane</keyword>
<evidence type="ECO:0000313" key="16">
    <source>
        <dbReference type="Proteomes" id="UP000199577"/>
    </source>
</evidence>
<sequence>MHPVDSIIVVVYFIAVVVVASLFSKSQQSLKDFLMGGRNIPWWAAALAGVATVTSAISYIGAVGLGFSTNFGFLQYRLAVPMAIAVICLIIMPFFFQLRLYSIYEYLEKRFSPMLRLLGSGLFLLFKCAFLAVGIYAPALVMSVLMGIDPLWIVLVTGVVTTGYTLLGGMKAVIWTDVPQLLIMMGGIFIVIFVAASRIDGGFGQVFALAGAHGKFDYVNWSADPTDTYTVWSGIIGGTFLIISQFGADQAEMQRFLSVNSLRRANWAFVTSLLVASLIGFLIFFEGAVLFAFYTQEGNTDIPTNEVFIRFVINELPIGVKGLMVSALFAASMSTISSVLNSMSTVFMADFHRRFSRGEGSVRVARGMTMLFGLVATALACLGGLLGNLLEASTTIINFFGGALVGVFLLGMLSKRAESGGAITGLVAGFVAVLATWLATSVSFMWYSAIGGITTLVVGELYSRLSGRRPRAEQLKLVLKVPRLVRRGR</sequence>
<dbReference type="GO" id="GO:0005886">
    <property type="term" value="C:plasma membrane"/>
    <property type="evidence" value="ECO:0007669"/>
    <property type="project" value="UniProtKB-SubCell"/>
</dbReference>
<feature type="transmembrane region" description="Helical" evidence="14">
    <location>
        <begin position="323"/>
        <end position="349"/>
    </location>
</feature>
<feature type="transmembrane region" description="Helical" evidence="14">
    <location>
        <begin position="73"/>
        <end position="96"/>
    </location>
</feature>
<keyword evidence="3" id="KW-0813">Transport</keyword>
<dbReference type="AlphaFoldDB" id="A0A1I1HBU3"/>
<evidence type="ECO:0000256" key="5">
    <source>
        <dbReference type="ARBA" id="ARBA00022692"/>
    </source>
</evidence>
<evidence type="ECO:0000256" key="6">
    <source>
        <dbReference type="ARBA" id="ARBA00022989"/>
    </source>
</evidence>
<protein>
    <submittedName>
        <fullName evidence="15">Transporter, SSS family</fullName>
    </submittedName>
</protein>
<evidence type="ECO:0000256" key="8">
    <source>
        <dbReference type="ARBA" id="ARBA00023065"/>
    </source>
</evidence>
<dbReference type="PROSITE" id="PS50283">
    <property type="entry name" value="NA_SOLUT_SYMP_3"/>
    <property type="match status" value="1"/>
</dbReference>
<proteinExistence type="inferred from homology"/>
<feature type="transmembrane region" description="Helical" evidence="14">
    <location>
        <begin position="396"/>
        <end position="413"/>
    </location>
</feature>
<comment type="catalytic activity">
    <reaction evidence="12">
        <text>iodide(out) + 2 Na(+)(out) = iodide(in) + 2 Na(+)(in)</text>
        <dbReference type="Rhea" id="RHEA:71207"/>
        <dbReference type="ChEBI" id="CHEBI:16382"/>
        <dbReference type="ChEBI" id="CHEBI:29101"/>
    </reaction>
</comment>
<dbReference type="Proteomes" id="UP000199577">
    <property type="component" value="Unassembled WGS sequence"/>
</dbReference>
<keyword evidence="6 14" id="KW-1133">Transmembrane helix</keyword>
<keyword evidence="4" id="KW-1003">Cell membrane</keyword>
<feature type="transmembrane region" description="Helical" evidence="14">
    <location>
        <begin position="370"/>
        <end position="390"/>
    </location>
</feature>
<evidence type="ECO:0000256" key="12">
    <source>
        <dbReference type="ARBA" id="ARBA00036099"/>
    </source>
</evidence>
<feature type="transmembrane region" description="Helical" evidence="14">
    <location>
        <begin position="151"/>
        <end position="169"/>
    </location>
</feature>
<evidence type="ECO:0000256" key="14">
    <source>
        <dbReference type="SAM" id="Phobius"/>
    </source>
</evidence>
<dbReference type="NCBIfam" id="TIGR00813">
    <property type="entry name" value="sss"/>
    <property type="match status" value="1"/>
</dbReference>
<evidence type="ECO:0000256" key="10">
    <source>
        <dbReference type="ARBA" id="ARBA00023180"/>
    </source>
</evidence>
<dbReference type="PANTHER" id="PTHR42985">
    <property type="entry name" value="SODIUM-COUPLED MONOCARBOXYLATE TRANSPORTER"/>
    <property type="match status" value="1"/>
</dbReference>
<dbReference type="STRING" id="623281.SAMN05421747_10626"/>
<dbReference type="InterPro" id="IPR018212">
    <property type="entry name" value="Na/solute_symporter_CS"/>
</dbReference>
<feature type="transmembrane region" description="Helical" evidence="14">
    <location>
        <begin position="269"/>
        <end position="294"/>
    </location>
</feature>
<evidence type="ECO:0000256" key="1">
    <source>
        <dbReference type="ARBA" id="ARBA00004651"/>
    </source>
</evidence>
<organism evidence="15 16">
    <name type="scientific">Parapedobacter composti</name>
    <dbReference type="NCBI Taxonomy" id="623281"/>
    <lineage>
        <taxon>Bacteria</taxon>
        <taxon>Pseudomonadati</taxon>
        <taxon>Bacteroidota</taxon>
        <taxon>Sphingobacteriia</taxon>
        <taxon>Sphingobacteriales</taxon>
        <taxon>Sphingobacteriaceae</taxon>
        <taxon>Parapedobacter</taxon>
    </lineage>
</organism>
<dbReference type="PROSITE" id="PS00457">
    <property type="entry name" value="NA_SOLUT_SYMP_2"/>
    <property type="match status" value="1"/>
</dbReference>
<dbReference type="InterPro" id="IPR038377">
    <property type="entry name" value="Na/Glc_symporter_sf"/>
</dbReference>
<feature type="transmembrane region" description="Helical" evidence="14">
    <location>
        <begin position="181"/>
        <end position="199"/>
    </location>
</feature>
<evidence type="ECO:0000256" key="4">
    <source>
        <dbReference type="ARBA" id="ARBA00022475"/>
    </source>
</evidence>
<evidence type="ECO:0000256" key="9">
    <source>
        <dbReference type="ARBA" id="ARBA00023136"/>
    </source>
</evidence>
<dbReference type="GO" id="GO:0006814">
    <property type="term" value="P:sodium ion transport"/>
    <property type="evidence" value="ECO:0007669"/>
    <property type="project" value="UniProtKB-KW"/>
</dbReference>
<dbReference type="InterPro" id="IPR001734">
    <property type="entry name" value="Na/solute_symporter"/>
</dbReference>
<keyword evidence="7" id="KW-0915">Sodium</keyword>
<reference evidence="15 16" key="1">
    <citation type="submission" date="2016-10" db="EMBL/GenBank/DDBJ databases">
        <authorList>
            <person name="de Groot N.N."/>
        </authorList>
    </citation>
    <scope>NUCLEOTIDE SEQUENCE [LARGE SCALE GENOMIC DNA]</scope>
    <source>
        <strain evidence="15 16">DSM 22900</strain>
    </source>
</reference>
<feature type="transmembrane region" description="Helical" evidence="14">
    <location>
        <begin position="43"/>
        <end position="67"/>
    </location>
</feature>
<keyword evidence="16" id="KW-1185">Reference proteome</keyword>
<feature type="transmembrane region" description="Helical" evidence="14">
    <location>
        <begin position="6"/>
        <end position="23"/>
    </location>
</feature>
<dbReference type="GO" id="GO:0015075">
    <property type="term" value="F:monoatomic ion transmembrane transporter activity"/>
    <property type="evidence" value="ECO:0007669"/>
    <property type="project" value="UniProtKB-ARBA"/>
</dbReference>
<dbReference type="Pfam" id="PF00474">
    <property type="entry name" value="SSF"/>
    <property type="match status" value="1"/>
</dbReference>
<keyword evidence="11" id="KW-0739">Sodium transport</keyword>
<dbReference type="PANTHER" id="PTHR42985:SF40">
    <property type="entry name" value="LD47995P-RELATED"/>
    <property type="match status" value="1"/>
</dbReference>
<dbReference type="RefSeq" id="WP_090973107.1">
    <property type="nucleotide sequence ID" value="NZ_FOLL01000006.1"/>
</dbReference>
<feature type="transmembrane region" description="Helical" evidence="14">
    <location>
        <begin position="420"/>
        <end position="438"/>
    </location>
</feature>
<feature type="transmembrane region" description="Helical" evidence="14">
    <location>
        <begin position="229"/>
        <end position="248"/>
    </location>
</feature>
<feature type="transmembrane region" description="Helical" evidence="14">
    <location>
        <begin position="444"/>
        <end position="462"/>
    </location>
</feature>
<feature type="transmembrane region" description="Helical" evidence="14">
    <location>
        <begin position="117"/>
        <end position="139"/>
    </location>
</feature>
<dbReference type="OrthoDB" id="9803597at2"/>
<evidence type="ECO:0000256" key="2">
    <source>
        <dbReference type="ARBA" id="ARBA00006434"/>
    </source>
</evidence>
<evidence type="ECO:0000256" key="3">
    <source>
        <dbReference type="ARBA" id="ARBA00022448"/>
    </source>
</evidence>
<gene>
    <name evidence="15" type="ORF">SAMN05421747_10626</name>
</gene>
<name>A0A1I1HBU3_9SPHI</name>